<sequence>MSSDKERLDILLVEMGYFDSREKAKAAIMAGLVFADEEPVDKAGTKISRKAALKVKGAIHPYVSRGGLKLEKAIRQFGLDLRGATMLDIGASTGGFTDCALQNGAAYVYAIDVGYNQLDWSLRNDPRVNVMERTNFRFTKSEDLSGPAPDFATIDVSFISLRIILPPLRALLPEHGRVVALIKPQFEAGREKVGKSGVVRDSAVHEEVLQAVLTFADELGFRLEGLTYSPITGGEGNIEFLAYWSCETRAEPAETGKSAESAGEAGAGLRPGAAERSATIRAVVRESGKLQGK</sequence>
<dbReference type="SMART" id="SM00363">
    <property type="entry name" value="S4"/>
    <property type="match status" value="1"/>
</dbReference>
<reference evidence="6 7" key="1">
    <citation type="submission" date="2017-03" db="EMBL/GenBank/DDBJ databases">
        <title>Isolation of Levoglucosan Utilizing Bacteria.</title>
        <authorList>
            <person name="Arya A.S."/>
        </authorList>
    </citation>
    <scope>NUCLEOTIDE SEQUENCE [LARGE SCALE GENOMIC DNA]</scope>
    <source>
        <strain evidence="6 7">MEC069</strain>
    </source>
</reference>
<dbReference type="PANTHER" id="PTHR32319:SF0">
    <property type="entry name" value="BACTERIAL HEMOLYSIN-LIKE PROTEIN"/>
    <property type="match status" value="1"/>
</dbReference>
<comment type="caution">
    <text evidence="6">The sequence shown here is derived from an EMBL/GenBank/DDBJ whole genome shotgun (WGS) entry which is preliminary data.</text>
</comment>
<dbReference type="GO" id="GO:0008168">
    <property type="term" value="F:methyltransferase activity"/>
    <property type="evidence" value="ECO:0007669"/>
    <property type="project" value="UniProtKB-KW"/>
</dbReference>
<dbReference type="Gene3D" id="3.10.290.10">
    <property type="entry name" value="RNA-binding S4 domain"/>
    <property type="match status" value="1"/>
</dbReference>
<keyword evidence="7" id="KW-1185">Reference proteome</keyword>
<dbReference type="InterPro" id="IPR004538">
    <property type="entry name" value="Hemolysin_A/TlyA"/>
</dbReference>
<dbReference type="EMBL" id="MYFO01000013">
    <property type="protein sequence ID" value="TFE87540.1"/>
    <property type="molecule type" value="Genomic_DNA"/>
</dbReference>
<evidence type="ECO:0000313" key="7">
    <source>
        <dbReference type="Proteomes" id="UP000298246"/>
    </source>
</evidence>
<evidence type="ECO:0000256" key="4">
    <source>
        <dbReference type="SAM" id="MobiDB-lite"/>
    </source>
</evidence>
<proteinExistence type="inferred from homology"/>
<dbReference type="InterPro" id="IPR036986">
    <property type="entry name" value="S4_RNA-bd_sf"/>
</dbReference>
<dbReference type="PIRSF" id="PIRSF005578">
    <property type="entry name" value="TlyA"/>
    <property type="match status" value="1"/>
</dbReference>
<dbReference type="OrthoDB" id="9784736at2"/>
<dbReference type="Pfam" id="PF01728">
    <property type="entry name" value="FtsJ"/>
    <property type="match status" value="1"/>
</dbReference>
<dbReference type="InterPro" id="IPR002877">
    <property type="entry name" value="RNA_MeTrfase_FtsJ_dom"/>
</dbReference>
<dbReference type="Gene3D" id="3.40.50.150">
    <property type="entry name" value="Vaccinia Virus protein VP39"/>
    <property type="match status" value="1"/>
</dbReference>
<keyword evidence="6" id="KW-0489">Methyltransferase</keyword>
<dbReference type="Pfam" id="PF01479">
    <property type="entry name" value="S4"/>
    <property type="match status" value="1"/>
</dbReference>
<evidence type="ECO:0000256" key="3">
    <source>
        <dbReference type="PROSITE-ProRule" id="PRU00182"/>
    </source>
</evidence>
<feature type="compositionally biased region" description="Low complexity" evidence="4">
    <location>
        <begin position="255"/>
        <end position="268"/>
    </location>
</feature>
<dbReference type="PANTHER" id="PTHR32319">
    <property type="entry name" value="BACTERIAL HEMOLYSIN-LIKE PROTEIN"/>
    <property type="match status" value="1"/>
</dbReference>
<name>A0A4Y8Q3S7_9BACL</name>
<feature type="domain" description="RNA-binding S4" evidence="5">
    <location>
        <begin position="6"/>
        <end position="71"/>
    </location>
</feature>
<keyword evidence="1 3" id="KW-0694">RNA-binding</keyword>
<gene>
    <name evidence="6" type="ORF">B5M42_11990</name>
</gene>
<dbReference type="AlphaFoldDB" id="A0A4Y8Q3S7"/>
<dbReference type="RefSeq" id="WP_134753079.1">
    <property type="nucleotide sequence ID" value="NZ_MYFO02000010.1"/>
</dbReference>
<protein>
    <submittedName>
        <fullName evidence="6">TlyA family rRNA (Cytidine-2'-O)-methyltransferase</fullName>
    </submittedName>
</protein>
<dbReference type="InterPro" id="IPR002942">
    <property type="entry name" value="S4_RNA-bd"/>
</dbReference>
<dbReference type="SUPFAM" id="SSF55174">
    <property type="entry name" value="Alpha-L RNA-binding motif"/>
    <property type="match status" value="1"/>
</dbReference>
<dbReference type="PROSITE" id="PS50889">
    <property type="entry name" value="S4"/>
    <property type="match status" value="1"/>
</dbReference>
<keyword evidence="6" id="KW-0808">Transferase</keyword>
<dbReference type="SUPFAM" id="SSF53335">
    <property type="entry name" value="S-adenosyl-L-methionine-dependent methyltransferases"/>
    <property type="match status" value="1"/>
</dbReference>
<dbReference type="InterPro" id="IPR029063">
    <property type="entry name" value="SAM-dependent_MTases_sf"/>
</dbReference>
<accession>A0A4Y8Q3S7</accession>
<comment type="similarity">
    <text evidence="2">Belongs to the TlyA family.</text>
</comment>
<evidence type="ECO:0000259" key="5">
    <source>
        <dbReference type="SMART" id="SM00363"/>
    </source>
</evidence>
<dbReference type="GO" id="GO:0003723">
    <property type="term" value="F:RNA binding"/>
    <property type="evidence" value="ECO:0007669"/>
    <property type="project" value="UniProtKB-KW"/>
</dbReference>
<dbReference type="NCBIfam" id="TIGR00478">
    <property type="entry name" value="tly"/>
    <property type="match status" value="1"/>
</dbReference>
<dbReference type="CDD" id="cd00165">
    <property type="entry name" value="S4"/>
    <property type="match status" value="1"/>
</dbReference>
<dbReference type="Proteomes" id="UP000298246">
    <property type="component" value="Unassembled WGS sequence"/>
</dbReference>
<organism evidence="6 7">
    <name type="scientific">Paenibacillus athensensis</name>
    <dbReference type="NCBI Taxonomy" id="1967502"/>
    <lineage>
        <taxon>Bacteria</taxon>
        <taxon>Bacillati</taxon>
        <taxon>Bacillota</taxon>
        <taxon>Bacilli</taxon>
        <taxon>Bacillales</taxon>
        <taxon>Paenibacillaceae</taxon>
        <taxon>Paenibacillus</taxon>
    </lineage>
</organism>
<evidence type="ECO:0000313" key="6">
    <source>
        <dbReference type="EMBL" id="TFE87540.1"/>
    </source>
</evidence>
<evidence type="ECO:0000256" key="2">
    <source>
        <dbReference type="ARBA" id="ARBA00029460"/>
    </source>
</evidence>
<dbReference type="GO" id="GO:0032259">
    <property type="term" value="P:methylation"/>
    <property type="evidence" value="ECO:0007669"/>
    <property type="project" value="UniProtKB-KW"/>
</dbReference>
<evidence type="ECO:0000256" key="1">
    <source>
        <dbReference type="ARBA" id="ARBA00022884"/>
    </source>
</evidence>
<feature type="region of interest" description="Disordered" evidence="4">
    <location>
        <begin position="254"/>
        <end position="278"/>
    </location>
</feature>
<dbReference type="InterPro" id="IPR047048">
    <property type="entry name" value="TlyA"/>
</dbReference>